<reference evidence="7 8" key="1">
    <citation type="submission" date="2023-10" db="EMBL/GenBank/DDBJ databases">
        <title>Niallia locisalis sp.nov. isolated from a salt pond sample.</title>
        <authorList>
            <person name="Li X.-J."/>
            <person name="Dong L."/>
        </authorList>
    </citation>
    <scope>NUCLEOTIDE SEQUENCE [LARGE SCALE GENOMIC DNA]</scope>
    <source>
        <strain evidence="7 8">DSM 29761</strain>
    </source>
</reference>
<comment type="similarity">
    <text evidence="2">Belongs to the glycosyltransferase 28 family.</text>
</comment>
<keyword evidence="3" id="KW-0328">Glycosyltransferase</keyword>
<evidence type="ECO:0000256" key="4">
    <source>
        <dbReference type="ARBA" id="ARBA00022679"/>
    </source>
</evidence>
<dbReference type="RefSeq" id="WP_338449562.1">
    <property type="nucleotide sequence ID" value="NZ_CP137640.1"/>
</dbReference>
<keyword evidence="4" id="KW-0808">Transferase</keyword>
<dbReference type="SUPFAM" id="SSF53756">
    <property type="entry name" value="UDP-Glycosyltransferase/glycogen phosphorylase"/>
    <property type="match status" value="1"/>
</dbReference>
<dbReference type="EMBL" id="CP137640">
    <property type="protein sequence ID" value="WVX80631.1"/>
    <property type="molecule type" value="Genomic_DNA"/>
</dbReference>
<evidence type="ECO:0000313" key="7">
    <source>
        <dbReference type="EMBL" id="WVX80631.1"/>
    </source>
</evidence>
<evidence type="ECO:0000313" key="8">
    <source>
        <dbReference type="Proteomes" id="UP001357223"/>
    </source>
</evidence>
<name>A0ABZ2CED8_9BACI</name>
<evidence type="ECO:0000256" key="1">
    <source>
        <dbReference type="ARBA" id="ARBA00004240"/>
    </source>
</evidence>
<feature type="domain" description="Glycosyl transferase family 28 C-terminal" evidence="6">
    <location>
        <begin position="1"/>
        <end position="154"/>
    </location>
</feature>
<dbReference type="Gene3D" id="3.40.50.2000">
    <property type="entry name" value="Glycogen Phosphorylase B"/>
    <property type="match status" value="1"/>
</dbReference>
<evidence type="ECO:0000256" key="2">
    <source>
        <dbReference type="ARBA" id="ARBA00006962"/>
    </source>
</evidence>
<dbReference type="Proteomes" id="UP001357223">
    <property type="component" value="Chromosome"/>
</dbReference>
<dbReference type="PANTHER" id="PTHR12867">
    <property type="entry name" value="GLYCOSYL TRANSFERASE-RELATED"/>
    <property type="match status" value="1"/>
</dbReference>
<evidence type="ECO:0000256" key="5">
    <source>
        <dbReference type="ARBA" id="ARBA00022824"/>
    </source>
</evidence>
<organism evidence="7 8">
    <name type="scientific">Niallia oryzisoli</name>
    <dbReference type="NCBI Taxonomy" id="1737571"/>
    <lineage>
        <taxon>Bacteria</taxon>
        <taxon>Bacillati</taxon>
        <taxon>Bacillota</taxon>
        <taxon>Bacilli</taxon>
        <taxon>Bacillales</taxon>
        <taxon>Bacillaceae</taxon>
        <taxon>Niallia</taxon>
    </lineage>
</organism>
<comment type="subcellular location">
    <subcellularLocation>
        <location evidence="1">Endoplasmic reticulum</location>
    </subcellularLocation>
</comment>
<dbReference type="InterPro" id="IPR048097">
    <property type="entry name" value="Cps14G-like"/>
</dbReference>
<accession>A0ABZ2CED8</accession>
<dbReference type="NCBIfam" id="NF041548">
    <property type="entry name" value="PssE"/>
    <property type="match status" value="1"/>
</dbReference>
<keyword evidence="8" id="KW-1185">Reference proteome</keyword>
<dbReference type="PANTHER" id="PTHR12867:SF6">
    <property type="entry name" value="N-ACETYLGLUCOSAMINYLDIPHOSPHODOLICHOL N-ACETYLGLUCOSAMINYLTRANSFERASE"/>
    <property type="match status" value="1"/>
</dbReference>
<keyword evidence="5" id="KW-0256">Endoplasmic reticulum</keyword>
<gene>
    <name evidence="7" type="primary">pssE</name>
    <name evidence="7" type="ORF">R4Z09_25870</name>
</gene>
<dbReference type="InterPro" id="IPR039042">
    <property type="entry name" value="Alg13-like"/>
</dbReference>
<dbReference type="Pfam" id="PF04101">
    <property type="entry name" value="Glyco_tran_28_C"/>
    <property type="match status" value="1"/>
</dbReference>
<evidence type="ECO:0000256" key="3">
    <source>
        <dbReference type="ARBA" id="ARBA00022676"/>
    </source>
</evidence>
<evidence type="ECO:0000259" key="6">
    <source>
        <dbReference type="Pfam" id="PF04101"/>
    </source>
</evidence>
<protein>
    <submittedName>
        <fullName evidence="7">PssE/Cps14G family polysaccharide biosynthesis glycosyltransferase</fullName>
    </submittedName>
</protein>
<dbReference type="InterPro" id="IPR007235">
    <property type="entry name" value="Glyco_trans_28_C"/>
</dbReference>
<sequence>MIFVVLGTFELPFDRLLKEVDKQISAGNIKEEVLVQAGHTKYRSNQMKFIDFTTYEHMAELYREASFIITHGGTGSITMGMKMGKKIIAVPRLVKYGEHNDNHQIEIVKQFCQTGHILSWDDATDMSEVLKEIQTFKPAPFKSGNKEILNILRNFIDSV</sequence>
<proteinExistence type="inferred from homology"/>